<evidence type="ECO:0000313" key="12">
    <source>
        <dbReference type="Proteomes" id="UP000757232"/>
    </source>
</evidence>
<keyword evidence="12" id="KW-1185">Reference proteome</keyword>
<dbReference type="Proteomes" id="UP000757232">
    <property type="component" value="Unassembled WGS sequence"/>
</dbReference>
<keyword evidence="5 9" id="KW-0479">Metal-binding</keyword>
<dbReference type="InterPro" id="IPR002401">
    <property type="entry name" value="Cyt_P450_E_grp-I"/>
</dbReference>
<dbReference type="InterPro" id="IPR017972">
    <property type="entry name" value="Cyt_P450_CS"/>
</dbReference>
<dbReference type="SUPFAM" id="SSF48264">
    <property type="entry name" value="Cytochrome P450"/>
    <property type="match status" value="1"/>
</dbReference>
<keyword evidence="7 9" id="KW-0408">Iron</keyword>
<organism evidence="11 12">
    <name type="scientific">Sanghuangporus baumii</name>
    <name type="common">Phellinus baumii</name>
    <dbReference type="NCBI Taxonomy" id="108892"/>
    <lineage>
        <taxon>Eukaryota</taxon>
        <taxon>Fungi</taxon>
        <taxon>Dikarya</taxon>
        <taxon>Basidiomycota</taxon>
        <taxon>Agaricomycotina</taxon>
        <taxon>Agaricomycetes</taxon>
        <taxon>Hymenochaetales</taxon>
        <taxon>Hymenochaetaceae</taxon>
        <taxon>Sanghuangporus</taxon>
    </lineage>
</organism>
<dbReference type="GO" id="GO:0016705">
    <property type="term" value="F:oxidoreductase activity, acting on paired donors, with incorporation or reduction of molecular oxygen"/>
    <property type="evidence" value="ECO:0007669"/>
    <property type="project" value="InterPro"/>
</dbReference>
<evidence type="ECO:0000256" key="9">
    <source>
        <dbReference type="PIRSR" id="PIRSR602401-1"/>
    </source>
</evidence>
<dbReference type="CDD" id="cd11065">
    <property type="entry name" value="CYP64-like"/>
    <property type="match status" value="1"/>
</dbReference>
<comment type="pathway">
    <text evidence="2">Secondary metabolite biosynthesis.</text>
</comment>
<protein>
    <submittedName>
        <fullName evidence="11">Cytochrome P450</fullName>
    </submittedName>
</protein>
<dbReference type="PRINTS" id="PR00385">
    <property type="entry name" value="P450"/>
</dbReference>
<feature type="binding site" description="axial binding residue" evidence="9">
    <location>
        <position position="386"/>
    </location>
    <ligand>
        <name>heme</name>
        <dbReference type="ChEBI" id="CHEBI:30413"/>
    </ligand>
    <ligandPart>
        <name>Fe</name>
        <dbReference type="ChEBI" id="CHEBI:18248"/>
    </ligandPart>
</feature>
<accession>A0A9Q5HR28</accession>
<comment type="similarity">
    <text evidence="3 10">Belongs to the cytochrome P450 family.</text>
</comment>
<dbReference type="GO" id="GO:0005506">
    <property type="term" value="F:iron ion binding"/>
    <property type="evidence" value="ECO:0007669"/>
    <property type="project" value="InterPro"/>
</dbReference>
<evidence type="ECO:0000256" key="3">
    <source>
        <dbReference type="ARBA" id="ARBA00010617"/>
    </source>
</evidence>
<reference evidence="11" key="1">
    <citation type="submission" date="2016-06" db="EMBL/GenBank/DDBJ databases">
        <title>Draft Genome sequence of the fungus Inonotus baumii.</title>
        <authorList>
            <person name="Zhu H."/>
            <person name="Lin W."/>
        </authorList>
    </citation>
    <scope>NUCLEOTIDE SEQUENCE</scope>
    <source>
        <strain evidence="11">821</strain>
    </source>
</reference>
<dbReference type="InterPro" id="IPR001128">
    <property type="entry name" value="Cyt_P450"/>
</dbReference>
<evidence type="ECO:0000256" key="10">
    <source>
        <dbReference type="RuleBase" id="RU000461"/>
    </source>
</evidence>
<comment type="cofactor">
    <cofactor evidence="1 9">
        <name>heme</name>
        <dbReference type="ChEBI" id="CHEBI:30413"/>
    </cofactor>
</comment>
<evidence type="ECO:0000256" key="6">
    <source>
        <dbReference type="ARBA" id="ARBA00023002"/>
    </source>
</evidence>
<sequence>MSANDRRSVPKVFAQWGKEYGPLFSLRKGNTIFVIICGQQAAIDIMEKQNAFLADRPRSIAAGEIMSGDKRILMVGHGNRFRKLRKALQSQLHIKTVEGHEPVQTRNARNVILDILNRPERHIDHAKRYAASVIMTLTYGKQTPTSYSDPEVQAVNKCLSRLGKVMIPGSYLVDAYPIMRYIPGYLSELQRHHEEELALFRSQLDGVREKMRRNEAQPCFAKYLLERQRQLELDDDELAYLAGSMFGAGSDTTAAAISIVIMAAALNPDAQRQVQEQLDMIAGRDRMPSFGDMDVLTSVTAFYLETFRWRPVSVGGFPHKATKDIIYGPYVIPKGATVIADHWALGRDPEFYPEPEKFDPSRWITETGQINENIKFYNFGFGRRVCPGQHVANRSVFINTAFLLWAFDISQDPSSPIDCRAFTDTANSHPLPFRVKFEPRIPNLREFVE</sequence>
<dbReference type="PRINTS" id="PR00463">
    <property type="entry name" value="EP450I"/>
</dbReference>
<dbReference type="OrthoDB" id="2789670at2759"/>
<dbReference type="Pfam" id="PF00067">
    <property type="entry name" value="p450"/>
    <property type="match status" value="1"/>
</dbReference>
<evidence type="ECO:0000256" key="5">
    <source>
        <dbReference type="ARBA" id="ARBA00022723"/>
    </source>
</evidence>
<keyword evidence="4 9" id="KW-0349">Heme</keyword>
<evidence type="ECO:0000313" key="11">
    <source>
        <dbReference type="EMBL" id="OCB84433.1"/>
    </source>
</evidence>
<evidence type="ECO:0000256" key="8">
    <source>
        <dbReference type="ARBA" id="ARBA00023033"/>
    </source>
</evidence>
<dbReference type="GO" id="GO:0020037">
    <property type="term" value="F:heme binding"/>
    <property type="evidence" value="ECO:0007669"/>
    <property type="project" value="InterPro"/>
</dbReference>
<dbReference type="GO" id="GO:0004497">
    <property type="term" value="F:monooxygenase activity"/>
    <property type="evidence" value="ECO:0007669"/>
    <property type="project" value="UniProtKB-KW"/>
</dbReference>
<dbReference type="PANTHER" id="PTHR46300:SF1">
    <property type="entry name" value="P450, PUTATIVE (EUROFUNG)-RELATED"/>
    <property type="match status" value="1"/>
</dbReference>
<dbReference type="PANTHER" id="PTHR46300">
    <property type="entry name" value="P450, PUTATIVE (EUROFUNG)-RELATED-RELATED"/>
    <property type="match status" value="1"/>
</dbReference>
<dbReference type="Gene3D" id="1.10.630.10">
    <property type="entry name" value="Cytochrome P450"/>
    <property type="match status" value="1"/>
</dbReference>
<evidence type="ECO:0000256" key="7">
    <source>
        <dbReference type="ARBA" id="ARBA00023004"/>
    </source>
</evidence>
<name>A0A9Q5HR28_SANBA</name>
<evidence type="ECO:0000256" key="4">
    <source>
        <dbReference type="ARBA" id="ARBA00022617"/>
    </source>
</evidence>
<evidence type="ECO:0000256" key="2">
    <source>
        <dbReference type="ARBA" id="ARBA00005179"/>
    </source>
</evidence>
<gene>
    <name evidence="11" type="ORF">A7U60_g8418</name>
</gene>
<keyword evidence="8 10" id="KW-0503">Monooxygenase</keyword>
<dbReference type="PROSITE" id="PS00086">
    <property type="entry name" value="CYTOCHROME_P450"/>
    <property type="match status" value="1"/>
</dbReference>
<proteinExistence type="inferred from homology"/>
<evidence type="ECO:0000256" key="1">
    <source>
        <dbReference type="ARBA" id="ARBA00001971"/>
    </source>
</evidence>
<keyword evidence="6 10" id="KW-0560">Oxidoreductase</keyword>
<comment type="caution">
    <text evidence="11">The sequence shown here is derived from an EMBL/GenBank/DDBJ whole genome shotgun (WGS) entry which is preliminary data.</text>
</comment>
<dbReference type="InterPro" id="IPR036396">
    <property type="entry name" value="Cyt_P450_sf"/>
</dbReference>
<dbReference type="InterPro" id="IPR050364">
    <property type="entry name" value="Cytochrome_P450_fung"/>
</dbReference>
<dbReference type="EMBL" id="LNZH02000215">
    <property type="protein sequence ID" value="OCB84433.1"/>
    <property type="molecule type" value="Genomic_DNA"/>
</dbReference>
<dbReference type="AlphaFoldDB" id="A0A9Q5HR28"/>